<proteinExistence type="predicted"/>
<organism evidence="1 2">
    <name type="scientific">Puccinia graminis f. sp. tritici</name>
    <dbReference type="NCBI Taxonomy" id="56615"/>
    <lineage>
        <taxon>Eukaryota</taxon>
        <taxon>Fungi</taxon>
        <taxon>Dikarya</taxon>
        <taxon>Basidiomycota</taxon>
        <taxon>Pucciniomycotina</taxon>
        <taxon>Pucciniomycetes</taxon>
        <taxon>Pucciniales</taxon>
        <taxon>Pucciniaceae</taxon>
        <taxon>Puccinia</taxon>
    </lineage>
</organism>
<accession>A0A5B0SCP4</accession>
<evidence type="ECO:0000313" key="1">
    <source>
        <dbReference type="EMBL" id="KAA1135826.1"/>
    </source>
</evidence>
<sequence length="53" mass="5783">MASLQSTWPPLYKDDEHLGLHSSTISEVLVDPSSHPILALIPAELFASPSKRV</sequence>
<reference evidence="1 2" key="1">
    <citation type="submission" date="2019-05" db="EMBL/GenBank/DDBJ databases">
        <title>Emergence of the Ug99 lineage of the wheat stem rust pathogen through somatic hybridization.</title>
        <authorList>
            <person name="Li F."/>
            <person name="Upadhyaya N.M."/>
            <person name="Sperschneider J."/>
            <person name="Matny O."/>
            <person name="Nguyen-Phuc H."/>
            <person name="Mago R."/>
            <person name="Raley C."/>
            <person name="Miller M.E."/>
            <person name="Silverstein K.A.T."/>
            <person name="Henningsen E."/>
            <person name="Hirsch C.D."/>
            <person name="Visser B."/>
            <person name="Pretorius Z.A."/>
            <person name="Steffenson B.J."/>
            <person name="Schwessinger B."/>
            <person name="Dodds P.N."/>
            <person name="Figueroa M."/>
        </authorList>
    </citation>
    <scope>NUCLEOTIDE SEQUENCE [LARGE SCALE GENOMIC DNA]</scope>
    <source>
        <strain evidence="1 2">Ug99</strain>
    </source>
</reference>
<protein>
    <submittedName>
        <fullName evidence="1">Uncharacterized protein</fullName>
    </submittedName>
</protein>
<comment type="caution">
    <text evidence="1">The sequence shown here is derived from an EMBL/GenBank/DDBJ whole genome shotgun (WGS) entry which is preliminary data.</text>
</comment>
<dbReference type="AlphaFoldDB" id="A0A5B0SCP4"/>
<gene>
    <name evidence="1" type="ORF">PGTUg99_028077</name>
</gene>
<dbReference type="EMBL" id="VDEP01000037">
    <property type="protein sequence ID" value="KAA1135826.1"/>
    <property type="molecule type" value="Genomic_DNA"/>
</dbReference>
<evidence type="ECO:0000313" key="2">
    <source>
        <dbReference type="Proteomes" id="UP000325313"/>
    </source>
</evidence>
<name>A0A5B0SCP4_PUCGR</name>
<dbReference type="Proteomes" id="UP000325313">
    <property type="component" value="Unassembled WGS sequence"/>
</dbReference>